<reference evidence="3" key="1">
    <citation type="submission" date="2023-03" db="EMBL/GenBank/DDBJ databases">
        <title>Chromosome-level genomes of two armyworms, Mythimna separata and Mythimna loreyi, provide insights into the biosynthesis and reception of sex pheromones.</title>
        <authorList>
            <person name="Zhao H."/>
        </authorList>
    </citation>
    <scope>NUCLEOTIDE SEQUENCE</scope>
    <source>
        <strain evidence="3">BeijingLab</strain>
        <tissue evidence="3">Pupa</tissue>
    </source>
</reference>
<dbReference type="EMBL" id="JARGEI010000007">
    <property type="protein sequence ID" value="KAJ8728535.1"/>
    <property type="molecule type" value="Genomic_DNA"/>
</dbReference>
<comment type="caution">
    <text evidence="3">The sequence shown here is derived from an EMBL/GenBank/DDBJ whole genome shotgun (WGS) entry which is preliminary data.</text>
</comment>
<gene>
    <name evidence="3" type="ORF">PYW07_006231</name>
</gene>
<dbReference type="GO" id="GO:0003676">
    <property type="term" value="F:nucleic acid binding"/>
    <property type="evidence" value="ECO:0007669"/>
    <property type="project" value="InterPro"/>
</dbReference>
<dbReference type="AlphaFoldDB" id="A0AAD7YWA1"/>
<dbReference type="Pfam" id="PF13358">
    <property type="entry name" value="DDE_3"/>
    <property type="match status" value="1"/>
</dbReference>
<dbReference type="PANTHER" id="PTHR47326:SF1">
    <property type="entry name" value="HTH PSQ-TYPE DOMAIN-CONTAINING PROTEIN"/>
    <property type="match status" value="1"/>
</dbReference>
<dbReference type="Proteomes" id="UP001231518">
    <property type="component" value="Chromosome 19"/>
</dbReference>
<dbReference type="InterPro" id="IPR036397">
    <property type="entry name" value="RNaseH_sf"/>
</dbReference>
<dbReference type="InterPro" id="IPR038717">
    <property type="entry name" value="Tc1-like_DDE_dom"/>
</dbReference>
<name>A0AAD7YWA1_MYTSE</name>
<accession>A0AAD7YWA1</accession>
<organism evidence="3 4">
    <name type="scientific">Mythimna separata</name>
    <name type="common">Oriental armyworm</name>
    <name type="synonym">Pseudaletia separata</name>
    <dbReference type="NCBI Taxonomy" id="271217"/>
    <lineage>
        <taxon>Eukaryota</taxon>
        <taxon>Metazoa</taxon>
        <taxon>Ecdysozoa</taxon>
        <taxon>Arthropoda</taxon>
        <taxon>Hexapoda</taxon>
        <taxon>Insecta</taxon>
        <taxon>Pterygota</taxon>
        <taxon>Neoptera</taxon>
        <taxon>Endopterygota</taxon>
        <taxon>Lepidoptera</taxon>
        <taxon>Glossata</taxon>
        <taxon>Ditrysia</taxon>
        <taxon>Noctuoidea</taxon>
        <taxon>Noctuidae</taxon>
        <taxon>Noctuinae</taxon>
        <taxon>Hadenini</taxon>
        <taxon>Mythimna</taxon>
    </lineage>
</organism>
<dbReference type="InterPro" id="IPR036388">
    <property type="entry name" value="WH-like_DNA-bd_sf"/>
</dbReference>
<proteinExistence type="predicted"/>
<evidence type="ECO:0000313" key="4">
    <source>
        <dbReference type="Proteomes" id="UP001231518"/>
    </source>
</evidence>
<evidence type="ECO:0000313" key="3">
    <source>
        <dbReference type="EMBL" id="KAJ8728535.1"/>
    </source>
</evidence>
<feature type="domain" description="Tc1-like transposase DDE" evidence="1">
    <location>
        <begin position="156"/>
        <end position="316"/>
    </location>
</feature>
<dbReference type="Pfam" id="PF13412">
    <property type="entry name" value="HTH_24"/>
    <property type="match status" value="1"/>
</dbReference>
<keyword evidence="4" id="KW-1185">Reference proteome</keyword>
<feature type="domain" description="DUF4817" evidence="2">
    <location>
        <begin position="10"/>
        <end position="51"/>
    </location>
</feature>
<evidence type="ECO:0008006" key="5">
    <source>
        <dbReference type="Google" id="ProtNLM"/>
    </source>
</evidence>
<evidence type="ECO:0000259" key="1">
    <source>
        <dbReference type="Pfam" id="PF13358"/>
    </source>
</evidence>
<dbReference type="InterPro" id="IPR032135">
    <property type="entry name" value="DUF4817"/>
</dbReference>
<dbReference type="Pfam" id="PF16087">
    <property type="entry name" value="DUF4817"/>
    <property type="match status" value="1"/>
</dbReference>
<dbReference type="Gene3D" id="3.30.420.10">
    <property type="entry name" value="Ribonuclease H-like superfamily/Ribonuclease H"/>
    <property type="match status" value="1"/>
</dbReference>
<protein>
    <recommendedName>
        <fullName evidence="5">Transposase</fullName>
    </recommendedName>
</protein>
<sequence length="358" mass="42370">MPRYEYTPREYAEMHFIYGEARGNARAAARLYRERYPNRDRHPDYRVFIRVHNALLDGRILGTGVGGASEGRPPQVNDEIIIREIEEDSSVSIRVIAQRTGIPRSTVHRVLKRYRYHPYHVQRVQTLTSRDYPQRVAFCQRMLRMIRADPQFFNKILWSDESSCRRDGYLNLHNLHSWQLVNPHLMREDRSQHQFKINLWAGIINGQIIGPFELPATLNAEYYLHFLRNELPTLLENVPEDVRQAMWLQNDGCPAHYATAVRAQLDETYPNRWIGRLGPILWPPRSPDLNPLDFLYWGCLKDRVYKQRITTEEELRQRIQSAVSEINESHFARRIRASFIRRCRLCILVGGRQFEHLL</sequence>
<dbReference type="Gene3D" id="1.10.10.10">
    <property type="entry name" value="Winged helix-like DNA-binding domain superfamily/Winged helix DNA-binding domain"/>
    <property type="match status" value="1"/>
</dbReference>
<dbReference type="PANTHER" id="PTHR47326">
    <property type="entry name" value="TRANSPOSABLE ELEMENT TC3 TRANSPOSASE-LIKE PROTEIN"/>
    <property type="match status" value="1"/>
</dbReference>
<evidence type="ECO:0000259" key="2">
    <source>
        <dbReference type="Pfam" id="PF16087"/>
    </source>
</evidence>